<evidence type="ECO:0000256" key="9">
    <source>
        <dbReference type="PROSITE-ProRule" id="PRU10141"/>
    </source>
</evidence>
<keyword evidence="5 7" id="KW-0067">ATP-binding</keyword>
<dbReference type="InterPro" id="IPR017441">
    <property type="entry name" value="Protein_kinase_ATP_BS"/>
</dbReference>
<evidence type="ECO:0000256" key="10">
    <source>
        <dbReference type="SAM" id="MobiDB-lite"/>
    </source>
</evidence>
<dbReference type="InterPro" id="IPR011009">
    <property type="entry name" value="Kinase-like_dom_sf"/>
</dbReference>
<evidence type="ECO:0000313" key="12">
    <source>
        <dbReference type="EMBL" id="CAJ2508713.1"/>
    </source>
</evidence>
<evidence type="ECO:0000313" key="13">
    <source>
        <dbReference type="Proteomes" id="UP001295740"/>
    </source>
</evidence>
<dbReference type="SUPFAM" id="SSF56112">
    <property type="entry name" value="Protein kinase-like (PK-like)"/>
    <property type="match status" value="1"/>
</dbReference>
<evidence type="ECO:0000256" key="5">
    <source>
        <dbReference type="ARBA" id="ARBA00022840"/>
    </source>
</evidence>
<keyword evidence="2" id="KW-0808">Transferase</keyword>
<reference evidence="12" key="1">
    <citation type="submission" date="2023-10" db="EMBL/GenBank/DDBJ databases">
        <authorList>
            <person name="Hackl T."/>
        </authorList>
    </citation>
    <scope>NUCLEOTIDE SEQUENCE</scope>
</reference>
<dbReference type="InterPro" id="IPR030616">
    <property type="entry name" value="Aur-like"/>
</dbReference>
<evidence type="ECO:0000256" key="2">
    <source>
        <dbReference type="ARBA" id="ARBA00022679"/>
    </source>
</evidence>
<dbReference type="PANTHER" id="PTHR24350">
    <property type="entry name" value="SERINE/THREONINE-PROTEIN KINASE IAL-RELATED"/>
    <property type="match status" value="1"/>
</dbReference>
<evidence type="ECO:0000259" key="11">
    <source>
        <dbReference type="PROSITE" id="PS50011"/>
    </source>
</evidence>
<dbReference type="PROSITE" id="PS00108">
    <property type="entry name" value="PROTEIN_KINASE_ST"/>
    <property type="match status" value="1"/>
</dbReference>
<gene>
    <name evidence="12" type="ORF">KHLLAP_LOCUS9181</name>
</gene>
<organism evidence="12 13">
    <name type="scientific">Anthostomella pinea</name>
    <dbReference type="NCBI Taxonomy" id="933095"/>
    <lineage>
        <taxon>Eukaryota</taxon>
        <taxon>Fungi</taxon>
        <taxon>Dikarya</taxon>
        <taxon>Ascomycota</taxon>
        <taxon>Pezizomycotina</taxon>
        <taxon>Sordariomycetes</taxon>
        <taxon>Xylariomycetidae</taxon>
        <taxon>Xylariales</taxon>
        <taxon>Xylariaceae</taxon>
        <taxon>Anthostomella</taxon>
    </lineage>
</organism>
<accession>A0AAI8VQF5</accession>
<evidence type="ECO:0000256" key="4">
    <source>
        <dbReference type="ARBA" id="ARBA00022777"/>
    </source>
</evidence>
<dbReference type="PROSITE" id="PS50011">
    <property type="entry name" value="PROTEIN_KINASE_DOM"/>
    <property type="match status" value="1"/>
</dbReference>
<evidence type="ECO:0000256" key="8">
    <source>
        <dbReference type="PIRSR" id="PIRSR630616-3"/>
    </source>
</evidence>
<feature type="cross-link" description="Glycyl lysine isopeptide (Lys-Gly) (interchain with G-Cter in SUMO2)" evidence="8">
    <location>
        <position position="199"/>
    </location>
</feature>
<sequence>MGTQVTYNDGQEGARRNFHWIVGGHDILKHKSSIIVRVPNTISFQIMVPFYNPQSPEYVAKINRFKQGTATAEGLLNDLGLSFPPTRRDTGANTPGTGDIHLQKKLGEGSFGVVTHLWNVSTGYEHVVKAPSAKAIRKQKFNTFLTPHPQLHMEYVPCGPLGDLEDVLYNETWMILRQCLSALSYLHGNHTPIAHRDIKPANILVQFREAGDIYVKLGDFGLSRDGAELMTLCGTRRYLAPEVYSEAGRHSRKENRLGYIAAVDIWSLGVVAYELIYGLPPYKRKYDNDGVLWCEKISIELQKNVGKQSNELGQFLADAMVVLDTESRFSAANCYKQVEYLLATENGSFQSHTSTPASHYPDEGQTTFRNALPNYGSGDPTLMVYQPMSHMETNTSSHFTRSGAPPPGLPSSLVVMTQQYEEPSSSAIRGNFNQQEGHDQYVQGSSSQWNPSTAWARAAGSETGRDAGPSRSSVPRDEEAGRHAAGGTGVIKGRNAIGADDYAEMAAAAFLLQALGQGS</sequence>
<keyword evidence="4" id="KW-0418">Kinase</keyword>
<keyword evidence="13" id="KW-1185">Reference proteome</keyword>
<protein>
    <submittedName>
        <fullName evidence="12">Uu.00g137390.m01.CDS01</fullName>
    </submittedName>
</protein>
<proteinExistence type="predicted"/>
<feature type="compositionally biased region" description="Polar residues" evidence="10">
    <location>
        <begin position="442"/>
        <end position="453"/>
    </location>
</feature>
<feature type="binding site" evidence="9">
    <location>
        <position position="138"/>
    </location>
    <ligand>
        <name>ATP</name>
        <dbReference type="ChEBI" id="CHEBI:30616"/>
    </ligand>
</feature>
<dbReference type="EMBL" id="CAUWAG010000012">
    <property type="protein sequence ID" value="CAJ2508713.1"/>
    <property type="molecule type" value="Genomic_DNA"/>
</dbReference>
<dbReference type="Gene3D" id="1.10.510.10">
    <property type="entry name" value="Transferase(Phosphotransferase) domain 1"/>
    <property type="match status" value="1"/>
</dbReference>
<name>A0AAI8VQF5_9PEZI</name>
<evidence type="ECO:0000256" key="1">
    <source>
        <dbReference type="ARBA" id="ARBA00022527"/>
    </source>
</evidence>
<dbReference type="AlphaFoldDB" id="A0AAI8VQF5"/>
<dbReference type="GO" id="GO:0005524">
    <property type="term" value="F:ATP binding"/>
    <property type="evidence" value="ECO:0007669"/>
    <property type="project" value="UniProtKB-UniRule"/>
</dbReference>
<keyword evidence="3 7" id="KW-0547">Nucleotide-binding</keyword>
<feature type="active site" description="Proton acceptor" evidence="6">
    <location>
        <position position="197"/>
    </location>
</feature>
<dbReference type="InterPro" id="IPR000719">
    <property type="entry name" value="Prot_kinase_dom"/>
</dbReference>
<dbReference type="PROSITE" id="PS00107">
    <property type="entry name" value="PROTEIN_KINASE_ATP"/>
    <property type="match status" value="1"/>
</dbReference>
<dbReference type="GO" id="GO:0004674">
    <property type="term" value="F:protein serine/threonine kinase activity"/>
    <property type="evidence" value="ECO:0007669"/>
    <property type="project" value="UniProtKB-KW"/>
</dbReference>
<evidence type="ECO:0000256" key="6">
    <source>
        <dbReference type="PIRSR" id="PIRSR630616-1"/>
    </source>
</evidence>
<evidence type="ECO:0000256" key="3">
    <source>
        <dbReference type="ARBA" id="ARBA00022741"/>
    </source>
</evidence>
<evidence type="ECO:0000256" key="7">
    <source>
        <dbReference type="PIRSR" id="PIRSR630616-2"/>
    </source>
</evidence>
<feature type="binding site" evidence="7">
    <location>
        <position position="219"/>
    </location>
    <ligand>
        <name>ATP</name>
        <dbReference type="ChEBI" id="CHEBI:30616"/>
    </ligand>
</feature>
<dbReference type="InterPro" id="IPR008271">
    <property type="entry name" value="Ser/Thr_kinase_AS"/>
</dbReference>
<keyword evidence="1" id="KW-0723">Serine/threonine-protein kinase</keyword>
<feature type="domain" description="Protein kinase" evidence="11">
    <location>
        <begin position="100"/>
        <end position="341"/>
    </location>
</feature>
<comment type="caution">
    <text evidence="12">The sequence shown here is derived from an EMBL/GenBank/DDBJ whole genome shotgun (WGS) entry which is preliminary data.</text>
</comment>
<dbReference type="Proteomes" id="UP001295740">
    <property type="component" value="Unassembled WGS sequence"/>
</dbReference>
<feature type="region of interest" description="Disordered" evidence="10">
    <location>
        <begin position="438"/>
        <end position="493"/>
    </location>
</feature>
<dbReference type="Pfam" id="PF00069">
    <property type="entry name" value="Pkinase"/>
    <property type="match status" value="1"/>
</dbReference>
<dbReference type="SMART" id="SM00220">
    <property type="entry name" value="S_TKc"/>
    <property type="match status" value="1"/>
</dbReference>